<dbReference type="SUPFAM" id="SSF52799">
    <property type="entry name" value="(Phosphotyrosine protein) phosphatases II"/>
    <property type="match status" value="2"/>
</dbReference>
<comment type="caution">
    <text evidence="8">The sequence shown here is derived from an EMBL/GenBank/DDBJ whole genome shotgun (WGS) entry which is preliminary data.</text>
</comment>
<dbReference type="AlphaFoldDB" id="A0AAE0ZWD5"/>
<dbReference type="PANTHER" id="PTHR19134:SF449">
    <property type="entry name" value="TYROSINE-PROTEIN PHOSPHATASE 1"/>
    <property type="match status" value="1"/>
</dbReference>
<dbReference type="FunFam" id="3.90.190.10:FF:000102">
    <property type="entry name" value="Receptor-type tyrosine-protein phosphatase"/>
    <property type="match status" value="1"/>
</dbReference>
<dbReference type="InterPro" id="IPR000387">
    <property type="entry name" value="Tyr_Pase_dom"/>
</dbReference>
<keyword evidence="3" id="KW-0904">Protein phosphatase</keyword>
<dbReference type="InterPro" id="IPR003595">
    <property type="entry name" value="Tyr_Pase_cat"/>
</dbReference>
<keyword evidence="5" id="KW-0812">Transmembrane</keyword>
<dbReference type="InterPro" id="IPR000742">
    <property type="entry name" value="EGF"/>
</dbReference>
<dbReference type="PRINTS" id="PR00700">
    <property type="entry name" value="PRTYPHPHTASE"/>
</dbReference>
<dbReference type="PROSITE" id="PS00383">
    <property type="entry name" value="TYR_PHOSPHATASE_1"/>
    <property type="match status" value="1"/>
</dbReference>
<dbReference type="EC" id="3.1.3.48" evidence="1"/>
<dbReference type="InterPro" id="IPR016130">
    <property type="entry name" value="Tyr_Pase_AS"/>
</dbReference>
<dbReference type="InterPro" id="IPR050348">
    <property type="entry name" value="Protein-Tyr_Phosphatase"/>
</dbReference>
<evidence type="ECO:0000256" key="2">
    <source>
        <dbReference type="ARBA" id="ARBA00022801"/>
    </source>
</evidence>
<keyword evidence="9" id="KW-1185">Reference proteome</keyword>
<protein>
    <recommendedName>
        <fullName evidence="1">protein-tyrosine-phosphatase</fullName>
        <ecNumber evidence="1">3.1.3.48</ecNumber>
    </recommendedName>
</protein>
<dbReference type="SMART" id="SM00194">
    <property type="entry name" value="PTPc"/>
    <property type="match status" value="2"/>
</dbReference>
<dbReference type="SMART" id="SM00181">
    <property type="entry name" value="EGF"/>
    <property type="match status" value="6"/>
</dbReference>
<evidence type="ECO:0000259" key="7">
    <source>
        <dbReference type="PROSITE" id="PS50056"/>
    </source>
</evidence>
<dbReference type="Pfam" id="PF00102">
    <property type="entry name" value="Y_phosphatase"/>
    <property type="match status" value="2"/>
</dbReference>
<feature type="domain" description="Tyrosine specific protein phosphatases" evidence="7">
    <location>
        <begin position="563"/>
        <end position="632"/>
    </location>
</feature>
<evidence type="ECO:0000256" key="1">
    <source>
        <dbReference type="ARBA" id="ARBA00013064"/>
    </source>
</evidence>
<dbReference type="EMBL" id="JAWDGP010003200">
    <property type="protein sequence ID" value="KAK3776553.1"/>
    <property type="molecule type" value="Genomic_DNA"/>
</dbReference>
<dbReference type="Proteomes" id="UP001283361">
    <property type="component" value="Unassembled WGS sequence"/>
</dbReference>
<keyword evidence="5" id="KW-0472">Membrane</keyword>
<name>A0AAE0ZWD5_9GAST</name>
<dbReference type="SMART" id="SM00404">
    <property type="entry name" value="PTPc_motif"/>
    <property type="match status" value="2"/>
</dbReference>
<reference evidence="8" key="1">
    <citation type="journal article" date="2023" name="G3 (Bethesda)">
        <title>A reference genome for the long-term kleptoplast-retaining sea slug Elysia crispata morphotype clarki.</title>
        <authorList>
            <person name="Eastman K.E."/>
            <person name="Pendleton A.L."/>
            <person name="Shaikh M.A."/>
            <person name="Suttiyut T."/>
            <person name="Ogas R."/>
            <person name="Tomko P."/>
            <person name="Gavelis G."/>
            <person name="Widhalm J.R."/>
            <person name="Wisecaver J.H."/>
        </authorList>
    </citation>
    <scope>NUCLEOTIDE SEQUENCE</scope>
    <source>
        <strain evidence="8">ECLA1</strain>
    </source>
</reference>
<accession>A0AAE0ZWD5</accession>
<dbReference type="InterPro" id="IPR000242">
    <property type="entry name" value="PTP_cat"/>
</dbReference>
<dbReference type="PANTHER" id="PTHR19134">
    <property type="entry name" value="RECEPTOR-TYPE TYROSINE-PROTEIN PHOSPHATASE"/>
    <property type="match status" value="1"/>
</dbReference>
<comment type="catalytic activity">
    <reaction evidence="4">
        <text>O-phospho-L-tyrosyl-[protein] + H2O = L-tyrosyl-[protein] + phosphate</text>
        <dbReference type="Rhea" id="RHEA:10684"/>
        <dbReference type="Rhea" id="RHEA-COMP:10136"/>
        <dbReference type="Rhea" id="RHEA-COMP:20101"/>
        <dbReference type="ChEBI" id="CHEBI:15377"/>
        <dbReference type="ChEBI" id="CHEBI:43474"/>
        <dbReference type="ChEBI" id="CHEBI:46858"/>
        <dbReference type="ChEBI" id="CHEBI:61978"/>
        <dbReference type="EC" id="3.1.3.48"/>
    </reaction>
</comment>
<evidence type="ECO:0000259" key="6">
    <source>
        <dbReference type="PROSITE" id="PS50055"/>
    </source>
</evidence>
<evidence type="ECO:0000313" key="9">
    <source>
        <dbReference type="Proteomes" id="UP001283361"/>
    </source>
</evidence>
<feature type="domain" description="Tyrosine-protein phosphatase" evidence="6">
    <location>
        <begin position="389"/>
        <end position="641"/>
    </location>
</feature>
<evidence type="ECO:0000256" key="3">
    <source>
        <dbReference type="ARBA" id="ARBA00022912"/>
    </source>
</evidence>
<gene>
    <name evidence="8" type="ORF">RRG08_059847</name>
</gene>
<keyword evidence="2" id="KW-0378">Hydrolase</keyword>
<dbReference type="Gene3D" id="3.90.190.10">
    <property type="entry name" value="Protein tyrosine phosphatase superfamily"/>
    <property type="match status" value="2"/>
</dbReference>
<proteinExistence type="predicted"/>
<dbReference type="PROSITE" id="PS50055">
    <property type="entry name" value="TYR_PHOSPHATASE_PTP"/>
    <property type="match status" value="2"/>
</dbReference>
<feature type="transmembrane region" description="Helical" evidence="5">
    <location>
        <begin position="296"/>
        <end position="317"/>
    </location>
</feature>
<feature type="domain" description="Tyrosine specific protein phosphatases" evidence="7">
    <location>
        <begin position="865"/>
        <end position="939"/>
    </location>
</feature>
<feature type="domain" description="Tyrosine-protein phosphatase" evidence="6">
    <location>
        <begin position="674"/>
        <end position="948"/>
    </location>
</feature>
<organism evidence="8 9">
    <name type="scientific">Elysia crispata</name>
    <name type="common">lettuce slug</name>
    <dbReference type="NCBI Taxonomy" id="231223"/>
    <lineage>
        <taxon>Eukaryota</taxon>
        <taxon>Metazoa</taxon>
        <taxon>Spiralia</taxon>
        <taxon>Lophotrochozoa</taxon>
        <taxon>Mollusca</taxon>
        <taxon>Gastropoda</taxon>
        <taxon>Heterobranchia</taxon>
        <taxon>Euthyneura</taxon>
        <taxon>Panpulmonata</taxon>
        <taxon>Sacoglossa</taxon>
        <taxon>Placobranchoidea</taxon>
        <taxon>Plakobranchidae</taxon>
        <taxon>Elysia</taxon>
    </lineage>
</organism>
<dbReference type="GO" id="GO:0004725">
    <property type="term" value="F:protein tyrosine phosphatase activity"/>
    <property type="evidence" value="ECO:0007669"/>
    <property type="project" value="UniProtKB-EC"/>
</dbReference>
<dbReference type="PROSITE" id="PS50056">
    <property type="entry name" value="TYR_PHOSPHATASE_2"/>
    <property type="match status" value="2"/>
</dbReference>
<keyword evidence="5" id="KW-1133">Transmembrane helix</keyword>
<dbReference type="Gene3D" id="2.170.300.10">
    <property type="entry name" value="Tie2 ligand-binding domain superfamily"/>
    <property type="match status" value="2"/>
</dbReference>
<sequence>MMTTVAVDSVARLCSVTCAGPDNACNHVDGICRACDPGYSGNQCHLNCSTGYYGEGCNKTCSEHCGGNPNSCHHVNGSCNQGCDPGYTGSLCVQECAAGSYGPGCEETCSDQCLGGQRSCHHVNGSCNLGCAPGYNGTLCKNECTQGFYSEGCAQPCSDHCAGDRPLCHHVTGTCDLGCDPGYQGDLCTHECNIREWGRNCSQKCSNRCKNNSCNHVTGRCYDCVDGHRGTFCDDKCNKTTYGEDCGKMCSTNCVDQECHHVTGVCSSCNESMIGDFCDTVRQEEVGSGGVATISVFLGVLVVVLVGLAIISGTFIWRYRKKRKTDDNEIRLSERALGSHIKGAAGESEADSGNDAVVPAPINPVTDTTAVSVEKLKSYIQQHSADSHFQDQFLSVPMTSGSPQTCGVLPENIKKNRYKNIIPYDASRVLLQTVKGKKNSDYINASFVKGYKSYKAFIASQGPNDFILTDFVRMLWEQKVEKVVMLTKLVEEGKKKCSIYWPVEGEEEFGEVTVRLLTTHVFAKYTIRHLQLSKKGQTSRDLTQFHFTAWPDKSVPESPWGLVDLHQRVMAAAGSGPVLVHCSAGVGRTGTFIGLCNLLQEAEATGKMDFKSALWKLRQDRMHTIQTVEQYKYLHKVALVGYNISGSIINVTDMHFRLASLESDKEGNKSTRNYQQEFETVVELCAATAPEVKDSPDEEDKNVYQNLSGDNNRIKDRLSNILPNPTYRPDLTAAVPHEDTYINAVLVPNLTNDGHDILTQLPLPSTVTDFWRLVTQFNVGLIVAFDLDSSQSDETIGDFLPKSETEPFENDRYLVEARQHSEGRLVSEFTLTVHQKIVPCMDDSIPETKKTLALLLCKSLKLDPESILDLQEQIRFRRGTGNARTIYMCRNGADYCGLMCVQSILLDRLKCDRCLAVPVVVGSIKAIRPQVIPTVDQYKCLYRVLKLAHDSQNVYGNLRDVSSSS</sequence>
<dbReference type="InterPro" id="IPR029021">
    <property type="entry name" value="Prot-tyrosine_phosphatase-like"/>
</dbReference>
<evidence type="ECO:0000256" key="4">
    <source>
        <dbReference type="ARBA" id="ARBA00051722"/>
    </source>
</evidence>
<evidence type="ECO:0000313" key="8">
    <source>
        <dbReference type="EMBL" id="KAK3776553.1"/>
    </source>
</evidence>
<evidence type="ECO:0000256" key="5">
    <source>
        <dbReference type="SAM" id="Phobius"/>
    </source>
</evidence>